<sequence length="92" mass="11036">MESGLVIHNKSAEVNPVTIEEFNELKMRVGWGEEFIIRYKELDFWISQNKDGVYLTRKSDGYTQDFRDAEQLFQEATIDKRFIKDIWSEIIW</sequence>
<name>A0A9X4KJV8_9BACL</name>
<organism evidence="1 2">
    <name type="scientific">Cohnella ginsengisoli</name>
    <dbReference type="NCBI Taxonomy" id="425004"/>
    <lineage>
        <taxon>Bacteria</taxon>
        <taxon>Bacillati</taxon>
        <taxon>Bacillota</taxon>
        <taxon>Bacilli</taxon>
        <taxon>Bacillales</taxon>
        <taxon>Paenibacillaceae</taxon>
        <taxon>Cohnella</taxon>
    </lineage>
</organism>
<keyword evidence="2" id="KW-1185">Reference proteome</keyword>
<gene>
    <name evidence="1" type="ORF">OMP38_10235</name>
</gene>
<comment type="caution">
    <text evidence="1">The sequence shown here is derived from an EMBL/GenBank/DDBJ whole genome shotgun (WGS) entry which is preliminary data.</text>
</comment>
<protein>
    <submittedName>
        <fullName evidence="1">Uncharacterized protein</fullName>
    </submittedName>
</protein>
<proteinExistence type="predicted"/>
<accession>A0A9X4KJV8</accession>
<dbReference type="EMBL" id="JAPDHZ010000002">
    <property type="protein sequence ID" value="MDG0791205.1"/>
    <property type="molecule type" value="Genomic_DNA"/>
</dbReference>
<dbReference type="AlphaFoldDB" id="A0A9X4KJV8"/>
<evidence type="ECO:0000313" key="2">
    <source>
        <dbReference type="Proteomes" id="UP001153387"/>
    </source>
</evidence>
<dbReference type="RefSeq" id="WP_271755157.1">
    <property type="nucleotide sequence ID" value="NZ_JAPDHZ010000002.1"/>
</dbReference>
<dbReference type="Proteomes" id="UP001153387">
    <property type="component" value="Unassembled WGS sequence"/>
</dbReference>
<evidence type="ECO:0000313" key="1">
    <source>
        <dbReference type="EMBL" id="MDG0791205.1"/>
    </source>
</evidence>
<reference evidence="1 2" key="1">
    <citation type="submission" date="2022-10" db="EMBL/GenBank/DDBJ databases">
        <title>Comparative genomic analysis of Cohnella hashimotonis sp. nov., isolated from the International Space Station.</title>
        <authorList>
            <person name="Simpson A."/>
            <person name="Venkateswaran K."/>
        </authorList>
    </citation>
    <scope>NUCLEOTIDE SEQUENCE [LARGE SCALE GENOMIC DNA]</scope>
    <source>
        <strain evidence="1 2">DSM 18997</strain>
    </source>
</reference>